<keyword evidence="3" id="KW-1185">Reference proteome</keyword>
<evidence type="ECO:0000313" key="3">
    <source>
        <dbReference type="Proteomes" id="UP001335648"/>
    </source>
</evidence>
<sequence length="97" mass="10832">MHSAGLHHGDPAMNYRYDDSSHPNVESRRAGEGEPRLACRTRGFRTPCSEDQKVLACQVPLHPPVSCRDIPHGYLHPAFSHSHEPSPFCLEISFIDA</sequence>
<evidence type="ECO:0000256" key="1">
    <source>
        <dbReference type="SAM" id="MobiDB-lite"/>
    </source>
</evidence>
<dbReference type="AlphaFoldDB" id="A0AAN8BLE3"/>
<feature type="compositionally biased region" description="Basic and acidic residues" evidence="1">
    <location>
        <begin position="16"/>
        <end position="35"/>
    </location>
</feature>
<evidence type="ECO:0000313" key="2">
    <source>
        <dbReference type="EMBL" id="KAK5887007.1"/>
    </source>
</evidence>
<dbReference type="EMBL" id="JAULUE010002059">
    <property type="protein sequence ID" value="KAK5887007.1"/>
    <property type="molecule type" value="Genomic_DNA"/>
</dbReference>
<protein>
    <submittedName>
        <fullName evidence="2">Uncharacterized protein</fullName>
    </submittedName>
</protein>
<reference evidence="2 3" key="1">
    <citation type="journal article" date="2023" name="Mol. Biol. Evol.">
        <title>Genomics of Secondarily Temperate Adaptation in the Only Non-Antarctic Icefish.</title>
        <authorList>
            <person name="Rivera-Colon A.G."/>
            <person name="Rayamajhi N."/>
            <person name="Minhas B.F."/>
            <person name="Madrigal G."/>
            <person name="Bilyk K.T."/>
            <person name="Yoon V."/>
            <person name="Hune M."/>
            <person name="Gregory S."/>
            <person name="Cheng C.H.C."/>
            <person name="Catchen J.M."/>
        </authorList>
    </citation>
    <scope>NUCLEOTIDE SEQUENCE [LARGE SCALE GENOMIC DNA]</scope>
    <source>
        <strain evidence="2">JC2023a</strain>
    </source>
</reference>
<gene>
    <name evidence="2" type="ORF">CesoFtcFv8_017984</name>
</gene>
<name>A0AAN8BLE3_9TELE</name>
<organism evidence="2 3">
    <name type="scientific">Champsocephalus esox</name>
    <name type="common">pike icefish</name>
    <dbReference type="NCBI Taxonomy" id="159716"/>
    <lineage>
        <taxon>Eukaryota</taxon>
        <taxon>Metazoa</taxon>
        <taxon>Chordata</taxon>
        <taxon>Craniata</taxon>
        <taxon>Vertebrata</taxon>
        <taxon>Euteleostomi</taxon>
        <taxon>Actinopterygii</taxon>
        <taxon>Neopterygii</taxon>
        <taxon>Teleostei</taxon>
        <taxon>Neoteleostei</taxon>
        <taxon>Acanthomorphata</taxon>
        <taxon>Eupercaria</taxon>
        <taxon>Perciformes</taxon>
        <taxon>Notothenioidei</taxon>
        <taxon>Channichthyidae</taxon>
        <taxon>Champsocephalus</taxon>
    </lineage>
</organism>
<comment type="caution">
    <text evidence="2">The sequence shown here is derived from an EMBL/GenBank/DDBJ whole genome shotgun (WGS) entry which is preliminary data.</text>
</comment>
<accession>A0AAN8BLE3</accession>
<proteinExistence type="predicted"/>
<dbReference type="Proteomes" id="UP001335648">
    <property type="component" value="Unassembled WGS sequence"/>
</dbReference>
<feature type="region of interest" description="Disordered" evidence="1">
    <location>
        <begin position="1"/>
        <end position="35"/>
    </location>
</feature>